<evidence type="ECO:0000313" key="2">
    <source>
        <dbReference type="EMBL" id="MED6208121.1"/>
    </source>
</evidence>
<protein>
    <submittedName>
        <fullName evidence="2">Uncharacterized protein</fullName>
    </submittedName>
</protein>
<sequence>MSLSYHRSPADGVKSPSPASFTRREDQPASPPPPFVCCRCNSSPELYRALELCKTPNLLPLAGLALLIDILRDKNIIAELMKSLAIPKGGLCLRRDLMQAMQNSRKM</sequence>
<dbReference type="EMBL" id="JASCZI010241894">
    <property type="protein sequence ID" value="MED6208121.1"/>
    <property type="molecule type" value="Genomic_DNA"/>
</dbReference>
<dbReference type="Proteomes" id="UP001341840">
    <property type="component" value="Unassembled WGS sequence"/>
</dbReference>
<name>A0ABU6YFF0_9FABA</name>
<accession>A0ABU6YFF0</accession>
<reference evidence="2 3" key="1">
    <citation type="journal article" date="2023" name="Plants (Basel)">
        <title>Bridging the Gap: Combining Genomics and Transcriptomics Approaches to Understand Stylosanthes scabra, an Orphan Legume from the Brazilian Caatinga.</title>
        <authorList>
            <person name="Ferreira-Neto J.R.C."/>
            <person name="da Silva M.D."/>
            <person name="Binneck E."/>
            <person name="de Melo N.F."/>
            <person name="da Silva R.H."/>
            <person name="de Melo A.L.T.M."/>
            <person name="Pandolfi V."/>
            <person name="Bustamante F.O."/>
            <person name="Brasileiro-Vidal A.C."/>
            <person name="Benko-Iseppon A.M."/>
        </authorList>
    </citation>
    <scope>NUCLEOTIDE SEQUENCE [LARGE SCALE GENOMIC DNA]</scope>
    <source>
        <tissue evidence="2">Leaves</tissue>
    </source>
</reference>
<comment type="caution">
    <text evidence="2">The sequence shown here is derived from an EMBL/GenBank/DDBJ whole genome shotgun (WGS) entry which is preliminary data.</text>
</comment>
<feature type="region of interest" description="Disordered" evidence="1">
    <location>
        <begin position="1"/>
        <end position="34"/>
    </location>
</feature>
<evidence type="ECO:0000256" key="1">
    <source>
        <dbReference type="SAM" id="MobiDB-lite"/>
    </source>
</evidence>
<organism evidence="2 3">
    <name type="scientific">Stylosanthes scabra</name>
    <dbReference type="NCBI Taxonomy" id="79078"/>
    <lineage>
        <taxon>Eukaryota</taxon>
        <taxon>Viridiplantae</taxon>
        <taxon>Streptophyta</taxon>
        <taxon>Embryophyta</taxon>
        <taxon>Tracheophyta</taxon>
        <taxon>Spermatophyta</taxon>
        <taxon>Magnoliopsida</taxon>
        <taxon>eudicotyledons</taxon>
        <taxon>Gunneridae</taxon>
        <taxon>Pentapetalae</taxon>
        <taxon>rosids</taxon>
        <taxon>fabids</taxon>
        <taxon>Fabales</taxon>
        <taxon>Fabaceae</taxon>
        <taxon>Papilionoideae</taxon>
        <taxon>50 kb inversion clade</taxon>
        <taxon>dalbergioids sensu lato</taxon>
        <taxon>Dalbergieae</taxon>
        <taxon>Pterocarpus clade</taxon>
        <taxon>Stylosanthes</taxon>
    </lineage>
</organism>
<gene>
    <name evidence="2" type="ORF">PIB30_042232</name>
</gene>
<proteinExistence type="predicted"/>
<keyword evidence="3" id="KW-1185">Reference proteome</keyword>
<evidence type="ECO:0000313" key="3">
    <source>
        <dbReference type="Proteomes" id="UP001341840"/>
    </source>
</evidence>